<dbReference type="Proteomes" id="UP000585474">
    <property type="component" value="Unassembled WGS sequence"/>
</dbReference>
<evidence type="ECO:0000256" key="1">
    <source>
        <dbReference type="SAM" id="SignalP"/>
    </source>
</evidence>
<feature type="chain" id="PRO_5029522290" description="Secreted protein" evidence="1">
    <location>
        <begin position="24"/>
        <end position="117"/>
    </location>
</feature>
<evidence type="ECO:0000313" key="3">
    <source>
        <dbReference type="Proteomes" id="UP000585474"/>
    </source>
</evidence>
<dbReference type="AlphaFoldDB" id="A0A7J0F5X9"/>
<keyword evidence="1" id="KW-0732">Signal</keyword>
<reference evidence="2 3" key="1">
    <citation type="submission" date="2019-07" db="EMBL/GenBank/DDBJ databases">
        <title>De Novo Assembly of kiwifruit Actinidia rufa.</title>
        <authorList>
            <person name="Sugita-Konishi S."/>
            <person name="Sato K."/>
            <person name="Mori E."/>
            <person name="Abe Y."/>
            <person name="Kisaki G."/>
            <person name="Hamano K."/>
            <person name="Suezawa K."/>
            <person name="Otani M."/>
            <person name="Fukuda T."/>
            <person name="Manabe T."/>
            <person name="Gomi K."/>
            <person name="Tabuchi M."/>
            <person name="Akimitsu K."/>
            <person name="Kataoka I."/>
        </authorList>
    </citation>
    <scope>NUCLEOTIDE SEQUENCE [LARGE SCALE GENOMIC DNA]</scope>
    <source>
        <strain evidence="3">cv. Fuchu</strain>
    </source>
</reference>
<gene>
    <name evidence="2" type="ORF">Acr_09g0004970</name>
</gene>
<proteinExistence type="predicted"/>
<organism evidence="2 3">
    <name type="scientific">Actinidia rufa</name>
    <dbReference type="NCBI Taxonomy" id="165716"/>
    <lineage>
        <taxon>Eukaryota</taxon>
        <taxon>Viridiplantae</taxon>
        <taxon>Streptophyta</taxon>
        <taxon>Embryophyta</taxon>
        <taxon>Tracheophyta</taxon>
        <taxon>Spermatophyta</taxon>
        <taxon>Magnoliopsida</taxon>
        <taxon>eudicotyledons</taxon>
        <taxon>Gunneridae</taxon>
        <taxon>Pentapetalae</taxon>
        <taxon>asterids</taxon>
        <taxon>Ericales</taxon>
        <taxon>Actinidiaceae</taxon>
        <taxon>Actinidia</taxon>
    </lineage>
</organism>
<name>A0A7J0F5X9_9ERIC</name>
<protein>
    <recommendedName>
        <fullName evidence="4">Secreted protein</fullName>
    </recommendedName>
</protein>
<dbReference type="EMBL" id="BJWL01000009">
    <property type="protein sequence ID" value="GFY94051.1"/>
    <property type="molecule type" value="Genomic_DNA"/>
</dbReference>
<accession>A0A7J0F5X9</accession>
<keyword evidence="3" id="KW-1185">Reference proteome</keyword>
<feature type="signal peptide" evidence="1">
    <location>
        <begin position="1"/>
        <end position="23"/>
    </location>
</feature>
<sequence>MPCCSKALLSVAAAGFWCCAGLTQKSCCSVVADAFQLSSSYYCRCAEAAAVGCVVESDLGLNSQGGGGTAATPAAVLGSCCDLQASSLLSAGLCCSCVLVAEPFQFLWLSISGLASR</sequence>
<evidence type="ECO:0008006" key="4">
    <source>
        <dbReference type="Google" id="ProtNLM"/>
    </source>
</evidence>
<comment type="caution">
    <text evidence="2">The sequence shown here is derived from an EMBL/GenBank/DDBJ whole genome shotgun (WGS) entry which is preliminary data.</text>
</comment>
<evidence type="ECO:0000313" key="2">
    <source>
        <dbReference type="EMBL" id="GFY94051.1"/>
    </source>
</evidence>